<evidence type="ECO:0000313" key="2">
    <source>
        <dbReference type="Proteomes" id="UP000638263"/>
    </source>
</evidence>
<dbReference type="AlphaFoldDB" id="A0A917RMQ2"/>
<evidence type="ECO:0008006" key="3">
    <source>
        <dbReference type="Google" id="ProtNLM"/>
    </source>
</evidence>
<dbReference type="Proteomes" id="UP000638263">
    <property type="component" value="Unassembled WGS sequence"/>
</dbReference>
<reference evidence="1" key="1">
    <citation type="journal article" date="2014" name="Int. J. Syst. Evol. Microbiol.">
        <title>Complete genome sequence of Corynebacterium casei LMG S-19264T (=DSM 44701T), isolated from a smear-ripened cheese.</title>
        <authorList>
            <consortium name="US DOE Joint Genome Institute (JGI-PGF)"/>
            <person name="Walter F."/>
            <person name="Albersmeier A."/>
            <person name="Kalinowski J."/>
            <person name="Ruckert C."/>
        </authorList>
    </citation>
    <scope>NUCLEOTIDE SEQUENCE</scope>
    <source>
        <strain evidence="1">CGMCC 4.3508</strain>
    </source>
</reference>
<dbReference type="SUPFAM" id="SSF54637">
    <property type="entry name" value="Thioesterase/thiol ester dehydrase-isomerase"/>
    <property type="match status" value="1"/>
</dbReference>
<dbReference type="EMBL" id="BMMH01000006">
    <property type="protein sequence ID" value="GGL15055.1"/>
    <property type="molecule type" value="Genomic_DNA"/>
</dbReference>
<organism evidence="1 2">
    <name type="scientific">Nocardia jinanensis</name>
    <dbReference type="NCBI Taxonomy" id="382504"/>
    <lineage>
        <taxon>Bacteria</taxon>
        <taxon>Bacillati</taxon>
        <taxon>Actinomycetota</taxon>
        <taxon>Actinomycetes</taxon>
        <taxon>Mycobacteriales</taxon>
        <taxon>Nocardiaceae</taxon>
        <taxon>Nocardia</taxon>
    </lineage>
</organism>
<proteinExistence type="predicted"/>
<keyword evidence="2" id="KW-1185">Reference proteome</keyword>
<dbReference type="RefSeq" id="WP_062999322.1">
    <property type="nucleotide sequence ID" value="NZ_BMMH01000006.1"/>
</dbReference>
<dbReference type="Gene3D" id="3.10.129.10">
    <property type="entry name" value="Hotdog Thioesterase"/>
    <property type="match status" value="1"/>
</dbReference>
<gene>
    <name evidence="1" type="ORF">GCM10011588_31990</name>
</gene>
<protein>
    <recommendedName>
        <fullName evidence="3">MaoC-like domain-containing protein</fullName>
    </recommendedName>
</protein>
<name>A0A917RMQ2_9NOCA</name>
<reference evidence="1" key="2">
    <citation type="submission" date="2020-09" db="EMBL/GenBank/DDBJ databases">
        <authorList>
            <person name="Sun Q."/>
            <person name="Zhou Y."/>
        </authorList>
    </citation>
    <scope>NUCLEOTIDE SEQUENCE</scope>
    <source>
        <strain evidence="1">CGMCC 4.3508</strain>
    </source>
</reference>
<comment type="caution">
    <text evidence="1">The sequence shown here is derived from an EMBL/GenBank/DDBJ whole genome shotgun (WGS) entry which is preliminary data.</text>
</comment>
<accession>A0A917RMQ2</accession>
<dbReference type="InterPro" id="IPR029069">
    <property type="entry name" value="HotDog_dom_sf"/>
</dbReference>
<evidence type="ECO:0000313" key="1">
    <source>
        <dbReference type="EMBL" id="GGL15055.1"/>
    </source>
</evidence>
<sequence>MADLRVGAEIPPFVRTTDAANWNRYAAVNDEFVGIHMDDESGRAAGGTGAFGMGNMQWAYLHNMLRDWLDGRGRIVSASCRLRSMNTKGQTVTAGGRITGIRVVGAQTLVDLDIWTQDVVADRILAAGAATVALDDPVDGAHD</sequence>